<gene>
    <name evidence="2" type="ORF">PP2015_1440</name>
</gene>
<reference evidence="3" key="1">
    <citation type="submission" date="2015-11" db="EMBL/GenBank/DDBJ databases">
        <authorList>
            <person name="Kim K.M."/>
        </authorList>
    </citation>
    <scope>NUCLEOTIDE SEQUENCE [LARGE SCALE GENOMIC DNA]</scope>
    <source>
        <strain evidence="3">KCTC 12086</strain>
    </source>
</reference>
<dbReference type="PATRIC" id="fig|161398.10.peg.1464"/>
<feature type="transmembrane region" description="Helical" evidence="1">
    <location>
        <begin position="91"/>
        <end position="110"/>
    </location>
</feature>
<evidence type="ECO:0000313" key="2">
    <source>
        <dbReference type="EMBL" id="ALO41944.1"/>
    </source>
</evidence>
<dbReference type="OrthoDB" id="8859181at2"/>
<keyword evidence="1" id="KW-0812">Transmembrane</keyword>
<keyword evidence="1" id="KW-0472">Membrane</keyword>
<keyword evidence="1" id="KW-1133">Transmembrane helix</keyword>
<dbReference type="KEGG" id="pphe:PP2015_1440"/>
<proteinExistence type="predicted"/>
<dbReference type="EMBL" id="CP013187">
    <property type="protein sequence ID" value="ALO41944.1"/>
    <property type="molecule type" value="Genomic_DNA"/>
</dbReference>
<feature type="transmembrane region" description="Helical" evidence="1">
    <location>
        <begin position="53"/>
        <end position="71"/>
    </location>
</feature>
<name>A0A0S2K1E1_9GAMM</name>
<organism evidence="2 3">
    <name type="scientific">Pseudoalteromonas phenolica</name>
    <dbReference type="NCBI Taxonomy" id="161398"/>
    <lineage>
        <taxon>Bacteria</taxon>
        <taxon>Pseudomonadati</taxon>
        <taxon>Pseudomonadota</taxon>
        <taxon>Gammaproteobacteria</taxon>
        <taxon>Alteromonadales</taxon>
        <taxon>Pseudoalteromonadaceae</taxon>
        <taxon>Pseudoalteromonas</taxon>
    </lineage>
</organism>
<sequence>MLFTKLLANRLFLLFISLVVTGIIGTLMVHELELMFSELSHETLAQLKEDEEGIAILLVGFGVLLEGRHILQNWIAGHEVEATETTHLCEYYGFILLALGLFIEIFDQITNLIHSPLVVFWTEVLVNYPINLYAMFLLFKIIVALANPRADAKLAH</sequence>
<evidence type="ECO:0000256" key="1">
    <source>
        <dbReference type="SAM" id="Phobius"/>
    </source>
</evidence>
<protein>
    <submittedName>
        <fullName evidence="2">Uncharacterized protein</fullName>
    </submittedName>
</protein>
<dbReference type="Proteomes" id="UP000061457">
    <property type="component" value="Chromosome I"/>
</dbReference>
<keyword evidence="3" id="KW-1185">Reference proteome</keyword>
<dbReference type="RefSeq" id="WP_058029639.1">
    <property type="nucleotide sequence ID" value="NZ_CP013187.1"/>
</dbReference>
<feature type="transmembrane region" description="Helical" evidence="1">
    <location>
        <begin position="12"/>
        <end position="30"/>
    </location>
</feature>
<accession>A0A0S2K1E1</accession>
<feature type="transmembrane region" description="Helical" evidence="1">
    <location>
        <begin position="130"/>
        <end position="147"/>
    </location>
</feature>
<dbReference type="AlphaFoldDB" id="A0A0S2K1E1"/>
<evidence type="ECO:0000313" key="3">
    <source>
        <dbReference type="Proteomes" id="UP000061457"/>
    </source>
</evidence>